<evidence type="ECO:0000313" key="7">
    <source>
        <dbReference type="EMBL" id="ORY25356.1"/>
    </source>
</evidence>
<gene>
    <name evidence="7" type="ORF">BCR39DRAFT_544465</name>
</gene>
<organism evidence="7 8">
    <name type="scientific">Naematelia encephala</name>
    <dbReference type="NCBI Taxonomy" id="71784"/>
    <lineage>
        <taxon>Eukaryota</taxon>
        <taxon>Fungi</taxon>
        <taxon>Dikarya</taxon>
        <taxon>Basidiomycota</taxon>
        <taxon>Agaricomycotina</taxon>
        <taxon>Tremellomycetes</taxon>
        <taxon>Tremellales</taxon>
        <taxon>Naemateliaceae</taxon>
        <taxon>Naematelia</taxon>
    </lineage>
</organism>
<keyword evidence="8" id="KW-1185">Reference proteome</keyword>
<sequence length="286" mass="30190">MSSKTVTLQHPTGSSASIELFGAHVSSWKAPDGVERLYMSRKTSLTGPAPIRGGIPICFPFFGPPPTADQASSDPLLAPHTAPELSNLTHGFVRTASWDLVSSTSTSATFSFPSSSVPSTYGGLDIGYTVTLTEKGLKTELSATSKERIKVKMAFHTYHAVSDSDKSEIEGISPGLKTKNNLAGGAESIWQGGKIGMKNEIATVALGAAGEELILHDGPSNVAISSSGLPDVLLWNPKDKAGTSVWSDMEVGDAKRFTCVEPAIIEEWKVLEPGEKFIASQALSVL</sequence>
<feature type="active site" evidence="6">
    <location>
        <position position="156"/>
    </location>
</feature>
<dbReference type="InterPro" id="IPR008183">
    <property type="entry name" value="Aldose_1/G6P_1-epimerase"/>
</dbReference>
<evidence type="ECO:0000256" key="5">
    <source>
        <dbReference type="PIRNR" id="PIRNR016020"/>
    </source>
</evidence>
<evidence type="ECO:0000256" key="3">
    <source>
        <dbReference type="ARBA" id="ARBA00012083"/>
    </source>
</evidence>
<dbReference type="GO" id="GO:0005737">
    <property type="term" value="C:cytoplasm"/>
    <property type="evidence" value="ECO:0007669"/>
    <property type="project" value="TreeGrafter"/>
</dbReference>
<comment type="similarity">
    <text evidence="2 5">Belongs to the glucose-6-phosphate 1-epimerase family.</text>
</comment>
<dbReference type="EC" id="5.1.3.15" evidence="3 5"/>
<evidence type="ECO:0000313" key="8">
    <source>
        <dbReference type="Proteomes" id="UP000193986"/>
    </source>
</evidence>
<evidence type="ECO:0000256" key="2">
    <source>
        <dbReference type="ARBA" id="ARBA00005866"/>
    </source>
</evidence>
<protein>
    <recommendedName>
        <fullName evidence="3 5">Glucose-6-phosphate 1-epimerase</fullName>
        <ecNumber evidence="3 5">5.1.3.15</ecNumber>
    </recommendedName>
</protein>
<reference evidence="7 8" key="1">
    <citation type="submission" date="2016-07" db="EMBL/GenBank/DDBJ databases">
        <title>Pervasive Adenine N6-methylation of Active Genes in Fungi.</title>
        <authorList>
            <consortium name="DOE Joint Genome Institute"/>
            <person name="Mondo S.J."/>
            <person name="Dannebaum R.O."/>
            <person name="Kuo R.C."/>
            <person name="Labutti K."/>
            <person name="Haridas S."/>
            <person name="Kuo A."/>
            <person name="Salamov A."/>
            <person name="Ahrendt S.R."/>
            <person name="Lipzen A."/>
            <person name="Sullivan W."/>
            <person name="Andreopoulos W.B."/>
            <person name="Clum A."/>
            <person name="Lindquist E."/>
            <person name="Daum C."/>
            <person name="Ramamoorthy G.K."/>
            <person name="Gryganskyi A."/>
            <person name="Culley D."/>
            <person name="Magnuson J.K."/>
            <person name="James T.Y."/>
            <person name="O'Malley M.A."/>
            <person name="Stajich J.E."/>
            <person name="Spatafora J.W."/>
            <person name="Visel A."/>
            <person name="Grigoriev I.V."/>
        </authorList>
    </citation>
    <scope>NUCLEOTIDE SEQUENCE [LARGE SCALE GENOMIC DNA]</scope>
    <source>
        <strain evidence="7 8">68-887.2</strain>
    </source>
</reference>
<dbReference type="PANTHER" id="PTHR11122:SF13">
    <property type="entry name" value="GLUCOSE-6-PHOSPHATE 1-EPIMERASE"/>
    <property type="match status" value="1"/>
</dbReference>
<dbReference type="PIRSF" id="PIRSF016020">
    <property type="entry name" value="PHexose_mutarotase"/>
    <property type="match status" value="1"/>
</dbReference>
<feature type="active site" evidence="6">
    <location>
        <position position="261"/>
    </location>
</feature>
<proteinExistence type="inferred from homology"/>
<dbReference type="Gene3D" id="2.70.98.10">
    <property type="match status" value="1"/>
</dbReference>
<dbReference type="Pfam" id="PF01263">
    <property type="entry name" value="Aldose_epim"/>
    <property type="match status" value="1"/>
</dbReference>
<dbReference type="STRING" id="71784.A0A1Y2AS97"/>
<evidence type="ECO:0000256" key="1">
    <source>
        <dbReference type="ARBA" id="ARBA00001096"/>
    </source>
</evidence>
<keyword evidence="4 5" id="KW-0413">Isomerase</keyword>
<dbReference type="Proteomes" id="UP000193986">
    <property type="component" value="Unassembled WGS sequence"/>
</dbReference>
<dbReference type="GO" id="GO:0047938">
    <property type="term" value="F:glucose-6-phosphate 1-epimerase activity"/>
    <property type="evidence" value="ECO:0007669"/>
    <property type="project" value="UniProtKB-UniRule"/>
</dbReference>
<dbReference type="AlphaFoldDB" id="A0A1Y2AS97"/>
<comment type="catalytic activity">
    <reaction evidence="1">
        <text>alpha-D-glucose 6-phosphate = beta-D-glucose 6-phosphate</text>
        <dbReference type="Rhea" id="RHEA:16249"/>
        <dbReference type="ChEBI" id="CHEBI:58225"/>
        <dbReference type="ChEBI" id="CHEBI:58247"/>
        <dbReference type="EC" id="5.1.3.15"/>
    </reaction>
</comment>
<comment type="caution">
    <text evidence="7">The sequence shown here is derived from an EMBL/GenBank/DDBJ whole genome shotgun (WGS) entry which is preliminary data.</text>
</comment>
<evidence type="ECO:0000256" key="4">
    <source>
        <dbReference type="ARBA" id="ARBA00023235"/>
    </source>
</evidence>
<dbReference type="InterPro" id="IPR011013">
    <property type="entry name" value="Gal_mutarotase_sf_dom"/>
</dbReference>
<dbReference type="PANTHER" id="PTHR11122">
    <property type="entry name" value="APOSPORY-ASSOCIATED PROTEIN C-RELATED"/>
    <property type="match status" value="1"/>
</dbReference>
<dbReference type="GO" id="GO:0030246">
    <property type="term" value="F:carbohydrate binding"/>
    <property type="evidence" value="ECO:0007669"/>
    <property type="project" value="UniProtKB-UniRule"/>
</dbReference>
<dbReference type="InterPro" id="IPR014718">
    <property type="entry name" value="GH-type_carb-bd"/>
</dbReference>
<dbReference type="OrthoDB" id="1659429at2759"/>
<evidence type="ECO:0000256" key="6">
    <source>
        <dbReference type="PIRSR" id="PIRSR016020-1"/>
    </source>
</evidence>
<accession>A0A1Y2AS97</accession>
<dbReference type="EMBL" id="MCFC01000058">
    <property type="protein sequence ID" value="ORY25356.1"/>
    <property type="molecule type" value="Genomic_DNA"/>
</dbReference>
<dbReference type="InParanoid" id="A0A1Y2AS97"/>
<name>A0A1Y2AS97_9TREE</name>
<dbReference type="GO" id="GO:0005975">
    <property type="term" value="P:carbohydrate metabolic process"/>
    <property type="evidence" value="ECO:0007669"/>
    <property type="project" value="InterPro"/>
</dbReference>
<comment type="function">
    <text evidence="5">Catalyzes the interconversion between the alpha and beta anomers from at least three hexose 6-phosphate sugars (Glc6P, Gal6P, and Man6P).</text>
</comment>
<dbReference type="InterPro" id="IPR025532">
    <property type="entry name" value="G6P_1-epimerase"/>
</dbReference>
<dbReference type="SUPFAM" id="SSF74650">
    <property type="entry name" value="Galactose mutarotase-like"/>
    <property type="match status" value="1"/>
</dbReference>